<proteinExistence type="predicted"/>
<keyword evidence="3" id="KW-0547">Nucleotide-binding</keyword>
<dbReference type="InterPro" id="IPR041701">
    <property type="entry name" value="MetN_ABC"/>
</dbReference>
<dbReference type="SMART" id="SM00930">
    <property type="entry name" value="NIL"/>
    <property type="match status" value="1"/>
</dbReference>
<dbReference type="Pfam" id="PF00005">
    <property type="entry name" value="ABC_tran"/>
    <property type="match status" value="1"/>
</dbReference>
<dbReference type="GO" id="GO:0005524">
    <property type="term" value="F:ATP binding"/>
    <property type="evidence" value="ECO:0007669"/>
    <property type="project" value="UniProtKB-KW"/>
</dbReference>
<protein>
    <submittedName>
        <fullName evidence="9">Methionine ABC transporter ATP-binding protein</fullName>
    </submittedName>
</protein>
<dbReference type="InterPro" id="IPR017871">
    <property type="entry name" value="ABC_transporter-like_CS"/>
</dbReference>
<name>A0ABT8FB48_9ACTN</name>
<dbReference type="Pfam" id="PF09383">
    <property type="entry name" value="NIL"/>
    <property type="match status" value="1"/>
</dbReference>
<dbReference type="PROSITE" id="PS50893">
    <property type="entry name" value="ABC_TRANSPORTER_2"/>
    <property type="match status" value="1"/>
</dbReference>
<sequence>MTPTPSTPSGDPLIRLADVSRVFPARSRQGAAVTALDHVDLDVRAGEVLGVVGYSGAGKSTLLRLVNALDRPTSGTVTVAGREVSSLSERALREVRRDIGMIFQQFNLFSSRTVWGNIAYPLTVAGVPKERHRERISELLHFVGLADKAHAHVEQLSGGQKQRVGIARALATDPRILLADEPTSALDPQTTGEVLALLRRVNEELGITIVLISHEMEVVRSLAHRVAVMEAGRVVELGDTYDVFAAPQHPATQRFVSTLVEKGPEPRALGRLRERHPGRMVTLSFRDGAASPADVFAAFIERGVTFELVHGGVEDVHGRTFGHLTFALTGDPAAVADAVSYVATLVEVSAPGTADGPDHRTEAS</sequence>
<dbReference type="Gene3D" id="3.30.70.260">
    <property type="match status" value="1"/>
</dbReference>
<dbReference type="Gene3D" id="3.40.50.300">
    <property type="entry name" value="P-loop containing nucleotide triphosphate hydrolases"/>
    <property type="match status" value="1"/>
</dbReference>
<dbReference type="PANTHER" id="PTHR43166:SF30">
    <property type="entry name" value="METHIONINE IMPORT ATP-BINDING PROTEIN METN"/>
    <property type="match status" value="1"/>
</dbReference>
<organism evidence="9 10">
    <name type="scientific">Nocardioides oceani</name>
    <dbReference type="NCBI Taxonomy" id="3058369"/>
    <lineage>
        <taxon>Bacteria</taxon>
        <taxon>Bacillati</taxon>
        <taxon>Actinomycetota</taxon>
        <taxon>Actinomycetes</taxon>
        <taxon>Propionibacteriales</taxon>
        <taxon>Nocardioidaceae</taxon>
        <taxon>Nocardioides</taxon>
    </lineage>
</organism>
<dbReference type="SUPFAM" id="SSF55021">
    <property type="entry name" value="ACT-like"/>
    <property type="match status" value="1"/>
</dbReference>
<reference evidence="9" key="1">
    <citation type="submission" date="2023-06" db="EMBL/GenBank/DDBJ databases">
        <title>Draft genome sequence of Nocardioides sp. SOB77.</title>
        <authorList>
            <person name="Zhang G."/>
        </authorList>
    </citation>
    <scope>NUCLEOTIDE SEQUENCE</scope>
    <source>
        <strain evidence="9">SOB77</strain>
    </source>
</reference>
<evidence type="ECO:0000313" key="10">
    <source>
        <dbReference type="Proteomes" id="UP001168620"/>
    </source>
</evidence>
<dbReference type="PANTHER" id="PTHR43166">
    <property type="entry name" value="AMINO ACID IMPORT ATP-BINDING PROTEIN"/>
    <property type="match status" value="1"/>
</dbReference>
<dbReference type="InterPro" id="IPR050086">
    <property type="entry name" value="MetN_ABC_transporter-like"/>
</dbReference>
<evidence type="ECO:0000256" key="2">
    <source>
        <dbReference type="ARBA" id="ARBA00022475"/>
    </source>
</evidence>
<dbReference type="RefSeq" id="WP_300950810.1">
    <property type="nucleotide sequence ID" value="NZ_JAUHJQ010000001.1"/>
</dbReference>
<dbReference type="SUPFAM" id="SSF52540">
    <property type="entry name" value="P-loop containing nucleoside triphosphate hydrolases"/>
    <property type="match status" value="1"/>
</dbReference>
<keyword evidence="7" id="KW-0472">Membrane</keyword>
<dbReference type="Proteomes" id="UP001168620">
    <property type="component" value="Unassembled WGS sequence"/>
</dbReference>
<dbReference type="EMBL" id="JAUHJQ010000001">
    <property type="protein sequence ID" value="MDN4171898.1"/>
    <property type="molecule type" value="Genomic_DNA"/>
</dbReference>
<dbReference type="InterPro" id="IPR045865">
    <property type="entry name" value="ACT-like_dom_sf"/>
</dbReference>
<evidence type="ECO:0000256" key="1">
    <source>
        <dbReference type="ARBA" id="ARBA00022448"/>
    </source>
</evidence>
<keyword evidence="10" id="KW-1185">Reference proteome</keyword>
<keyword evidence="5" id="KW-1278">Translocase</keyword>
<dbReference type="PROSITE" id="PS00211">
    <property type="entry name" value="ABC_TRANSPORTER_1"/>
    <property type="match status" value="1"/>
</dbReference>
<evidence type="ECO:0000259" key="8">
    <source>
        <dbReference type="PROSITE" id="PS50893"/>
    </source>
</evidence>
<keyword evidence="1" id="KW-0813">Transport</keyword>
<comment type="caution">
    <text evidence="9">The sequence shown here is derived from an EMBL/GenBank/DDBJ whole genome shotgun (WGS) entry which is preliminary data.</text>
</comment>
<evidence type="ECO:0000256" key="5">
    <source>
        <dbReference type="ARBA" id="ARBA00022967"/>
    </source>
</evidence>
<keyword evidence="4 9" id="KW-0067">ATP-binding</keyword>
<feature type="domain" description="ABC transporter" evidence="8">
    <location>
        <begin position="14"/>
        <end position="256"/>
    </location>
</feature>
<dbReference type="CDD" id="cd03258">
    <property type="entry name" value="ABC_MetN_methionine_transporter"/>
    <property type="match status" value="1"/>
</dbReference>
<evidence type="ECO:0000256" key="6">
    <source>
        <dbReference type="ARBA" id="ARBA00022970"/>
    </source>
</evidence>
<gene>
    <name evidence="9" type="ORF">QWY28_02970</name>
</gene>
<accession>A0ABT8FB48</accession>
<evidence type="ECO:0000313" key="9">
    <source>
        <dbReference type="EMBL" id="MDN4171898.1"/>
    </source>
</evidence>
<keyword evidence="2" id="KW-1003">Cell membrane</keyword>
<evidence type="ECO:0000256" key="7">
    <source>
        <dbReference type="ARBA" id="ARBA00023136"/>
    </source>
</evidence>
<dbReference type="InterPro" id="IPR003439">
    <property type="entry name" value="ABC_transporter-like_ATP-bd"/>
</dbReference>
<dbReference type="InterPro" id="IPR018449">
    <property type="entry name" value="NIL_domain"/>
</dbReference>
<evidence type="ECO:0000256" key="4">
    <source>
        <dbReference type="ARBA" id="ARBA00022840"/>
    </source>
</evidence>
<evidence type="ECO:0000256" key="3">
    <source>
        <dbReference type="ARBA" id="ARBA00022741"/>
    </source>
</evidence>
<dbReference type="SMART" id="SM00382">
    <property type="entry name" value="AAA"/>
    <property type="match status" value="1"/>
</dbReference>
<keyword evidence="6" id="KW-0029">Amino-acid transport</keyword>
<dbReference type="InterPro" id="IPR003593">
    <property type="entry name" value="AAA+_ATPase"/>
</dbReference>
<dbReference type="InterPro" id="IPR027417">
    <property type="entry name" value="P-loop_NTPase"/>
</dbReference>